<name>A0ABX7PS65_9ACTN</name>
<dbReference type="InterPro" id="IPR036691">
    <property type="entry name" value="Endo/exonu/phosph_ase_sf"/>
</dbReference>
<organism evidence="4 5">
    <name type="scientific">Nocardioides aromaticivorans</name>
    <dbReference type="NCBI Taxonomy" id="200618"/>
    <lineage>
        <taxon>Bacteria</taxon>
        <taxon>Bacillati</taxon>
        <taxon>Actinomycetota</taxon>
        <taxon>Actinomycetes</taxon>
        <taxon>Propionibacteriales</taxon>
        <taxon>Nocardioidaceae</taxon>
        <taxon>Nocardioides</taxon>
    </lineage>
</organism>
<dbReference type="RefSeq" id="WP_207007756.1">
    <property type="nucleotide sequence ID" value="NZ_CP022295.1"/>
</dbReference>
<feature type="transmembrane region" description="Helical" evidence="2">
    <location>
        <begin position="69"/>
        <end position="88"/>
    </location>
</feature>
<accession>A0ABX7PS65</accession>
<evidence type="ECO:0000313" key="4">
    <source>
        <dbReference type="EMBL" id="QSR28850.1"/>
    </source>
</evidence>
<evidence type="ECO:0000313" key="5">
    <source>
        <dbReference type="Proteomes" id="UP000662818"/>
    </source>
</evidence>
<evidence type="ECO:0000256" key="2">
    <source>
        <dbReference type="SAM" id="Phobius"/>
    </source>
</evidence>
<feature type="domain" description="Endonuclease/exonuclease/phosphatase" evidence="3">
    <location>
        <begin position="148"/>
        <end position="359"/>
    </location>
</feature>
<keyword evidence="2" id="KW-0472">Membrane</keyword>
<keyword evidence="2" id="KW-1133">Transmembrane helix</keyword>
<gene>
    <name evidence="4" type="ORF">CFH99_24830</name>
</gene>
<dbReference type="Proteomes" id="UP000662818">
    <property type="component" value="Chromosome"/>
</dbReference>
<dbReference type="SUPFAM" id="SSF56219">
    <property type="entry name" value="DNase I-like"/>
    <property type="match status" value="1"/>
</dbReference>
<dbReference type="Pfam" id="PF03372">
    <property type="entry name" value="Exo_endo_phos"/>
    <property type="match status" value="1"/>
</dbReference>
<dbReference type="InterPro" id="IPR051916">
    <property type="entry name" value="GPI-anchor_lipid_remodeler"/>
</dbReference>
<protein>
    <recommendedName>
        <fullName evidence="3">Endonuclease/exonuclease/phosphatase domain-containing protein</fullName>
    </recommendedName>
</protein>
<dbReference type="PANTHER" id="PTHR14859">
    <property type="entry name" value="CALCOFLUOR WHITE HYPERSENSITIVE PROTEIN PRECURSOR"/>
    <property type="match status" value="1"/>
</dbReference>
<keyword evidence="5" id="KW-1185">Reference proteome</keyword>
<evidence type="ECO:0000256" key="1">
    <source>
        <dbReference type="SAM" id="MobiDB-lite"/>
    </source>
</evidence>
<dbReference type="EMBL" id="CP022295">
    <property type="protein sequence ID" value="QSR28850.1"/>
    <property type="molecule type" value="Genomic_DNA"/>
</dbReference>
<feature type="compositionally biased region" description="Acidic residues" evidence="1">
    <location>
        <begin position="24"/>
        <end position="40"/>
    </location>
</feature>
<proteinExistence type="predicted"/>
<dbReference type="PANTHER" id="PTHR14859:SF1">
    <property type="entry name" value="PGAP2-INTERACTING PROTEIN"/>
    <property type="match status" value="1"/>
</dbReference>
<dbReference type="Gene3D" id="3.60.10.10">
    <property type="entry name" value="Endonuclease/exonuclease/phosphatase"/>
    <property type="match status" value="1"/>
</dbReference>
<dbReference type="InterPro" id="IPR005135">
    <property type="entry name" value="Endo/exonuclease/phosphatase"/>
</dbReference>
<feature type="region of interest" description="Disordered" evidence="1">
    <location>
        <begin position="1"/>
        <end position="64"/>
    </location>
</feature>
<sequence>MSDDLPDEPGPDESEPAGDQSAETPDEQPADEQPPDEQPADEQPAAKKAKPVPPPLPAARPGASPATQVATVAVVVVVLLVLGIVFALQGGNEAPPAPDRNDAVTTVPDVPSSGFQPSANSSLGAPPLDIPSSLCPKDLTLEHPFTVLSFNIHSAIRKHGGLAAGTLIKEIGTWKPDIVLLQEVDNNRGRSGNVIQAQQIADALGMSWVTGSGETGNAILSRFPVKEHDIIGLPQAGGKFPRHAVHAVVDIEGTEVSVYSTHFDHMSQGARIAQATALAKVVRADARPTVVAGDLNSRVSSTAVSTLRGAGLGDVWAVGSGAGDTAPAANPRVRIDFILHDAFLQPLQAVVLASSVSDHRAVWSRLQLSETIGCLDVGLG</sequence>
<keyword evidence="2" id="KW-0812">Transmembrane</keyword>
<evidence type="ECO:0000259" key="3">
    <source>
        <dbReference type="Pfam" id="PF03372"/>
    </source>
</evidence>
<feature type="compositionally biased region" description="Acidic residues" evidence="1">
    <location>
        <begin position="1"/>
        <end position="16"/>
    </location>
</feature>
<reference evidence="4 5" key="1">
    <citation type="submission" date="2017-06" db="EMBL/GenBank/DDBJ databases">
        <title>Complete Genome Sequence of the Soil Carbazole-Degrading Bacterium Nocardioides aromaticivorans IC177.</title>
        <authorList>
            <person name="Vejarano F."/>
            <person name="Suzuki-Minakuchi C."/>
            <person name="Ohtsubo Y."/>
            <person name="Tsuda M."/>
            <person name="Okada K."/>
            <person name="Nojiri H."/>
        </authorList>
    </citation>
    <scope>NUCLEOTIDE SEQUENCE [LARGE SCALE GENOMIC DNA]</scope>
    <source>
        <strain evidence="4 5">IC177</strain>
    </source>
</reference>